<proteinExistence type="predicted"/>
<protein>
    <submittedName>
        <fullName evidence="4">Outer membrane lipoprotein</fullName>
    </submittedName>
</protein>
<evidence type="ECO:0000313" key="4">
    <source>
        <dbReference type="EMBL" id="ARU58112.1"/>
    </source>
</evidence>
<dbReference type="EMBL" id="CP021425">
    <property type="protein sequence ID" value="ARU58112.1"/>
    <property type="molecule type" value="Genomic_DNA"/>
</dbReference>
<keyword evidence="5" id="KW-1185">Reference proteome</keyword>
<accession>A0A1Y0IC38</accession>
<keyword evidence="4" id="KW-0449">Lipoprotein</keyword>
<keyword evidence="2" id="KW-0472">Membrane</keyword>
<gene>
    <name evidence="4" type="ORF">OLMES_4095</name>
</gene>
<evidence type="ECO:0000313" key="5">
    <source>
        <dbReference type="Proteomes" id="UP000196027"/>
    </source>
</evidence>
<feature type="domain" description="Glycine zipper 2TM" evidence="3">
    <location>
        <begin position="102"/>
        <end position="141"/>
    </location>
</feature>
<dbReference type="NCBIfam" id="NF008437">
    <property type="entry name" value="PRK11280.1"/>
    <property type="match status" value="1"/>
</dbReference>
<dbReference type="Pfam" id="PF05433">
    <property type="entry name" value="Rick_17kDa_Anti"/>
    <property type="match status" value="1"/>
</dbReference>
<dbReference type="PANTHER" id="PTHR35603:SF2">
    <property type="entry name" value="OUTER MEMBRANE LIPOPROTEIN"/>
    <property type="match status" value="1"/>
</dbReference>
<organism evidence="4 5">
    <name type="scientific">Oleiphilus messinensis</name>
    <dbReference type="NCBI Taxonomy" id="141451"/>
    <lineage>
        <taxon>Bacteria</taxon>
        <taxon>Pseudomonadati</taxon>
        <taxon>Pseudomonadota</taxon>
        <taxon>Gammaproteobacteria</taxon>
        <taxon>Oceanospirillales</taxon>
        <taxon>Oleiphilaceae</taxon>
        <taxon>Oleiphilus</taxon>
    </lineage>
</organism>
<dbReference type="InterPro" id="IPR051407">
    <property type="entry name" value="Bact_OM_lipoprot/Surf_antigen"/>
</dbReference>
<evidence type="ECO:0000256" key="2">
    <source>
        <dbReference type="ARBA" id="ARBA00023136"/>
    </source>
</evidence>
<comment type="subcellular location">
    <subcellularLocation>
        <location evidence="1">Membrane</location>
    </subcellularLocation>
</comment>
<sequence length="210" mass="23747">MDNLKTISTHTDETTNTLPVMRAEAKRPHKYGPKLATTLLAFTLVTAPSAWAGHKDRHITYAKVTNVKPVTETIVTRVPHEECWTERVRYEEPARDNRSYTGTILGGIIGGAVGHAVGHKKRNKQVGTAVGAVLGASIGHDLSNRHYTNNRSTTHYRDEQRCETYYEKEYTESVVGYDVWYRYHGEVYQTRMAEHPGKRIPVRVSVSPVR</sequence>
<dbReference type="RefSeq" id="WP_232465156.1">
    <property type="nucleotide sequence ID" value="NZ_CP021425.1"/>
</dbReference>
<evidence type="ECO:0000259" key="3">
    <source>
        <dbReference type="Pfam" id="PF05433"/>
    </source>
</evidence>
<dbReference type="GO" id="GO:0019867">
    <property type="term" value="C:outer membrane"/>
    <property type="evidence" value="ECO:0007669"/>
    <property type="project" value="InterPro"/>
</dbReference>
<name>A0A1Y0IC38_9GAMM</name>
<dbReference type="AlphaFoldDB" id="A0A1Y0IC38"/>
<dbReference type="InterPro" id="IPR008816">
    <property type="entry name" value="Gly_zipper_2TM_dom"/>
</dbReference>
<reference evidence="4 5" key="1">
    <citation type="submission" date="2017-05" db="EMBL/GenBank/DDBJ databases">
        <title>Genomic insights into alkan degradation activity of Oleiphilus messinensis.</title>
        <authorList>
            <person name="Kozyavkin S.A."/>
            <person name="Slesarev A.I."/>
            <person name="Golyshin P.N."/>
            <person name="Korzhenkov A."/>
            <person name="Golyshina O.N."/>
            <person name="Toshchakov S.V."/>
        </authorList>
    </citation>
    <scope>NUCLEOTIDE SEQUENCE [LARGE SCALE GENOMIC DNA]</scope>
    <source>
        <strain evidence="4 5">ME102</strain>
    </source>
</reference>
<dbReference type="KEGG" id="ome:OLMES_4095"/>
<dbReference type="PANTHER" id="PTHR35603">
    <property type="match status" value="1"/>
</dbReference>
<evidence type="ECO:0000256" key="1">
    <source>
        <dbReference type="ARBA" id="ARBA00004370"/>
    </source>
</evidence>
<dbReference type="Proteomes" id="UP000196027">
    <property type="component" value="Chromosome"/>
</dbReference>